<dbReference type="RefSeq" id="WP_121460005.1">
    <property type="nucleotide sequence ID" value="NZ_RBXB01000001.1"/>
</dbReference>
<organism evidence="1 2">
    <name type="scientific">Chryseobacterium defluvii</name>
    <dbReference type="NCBI Taxonomy" id="160396"/>
    <lineage>
        <taxon>Bacteria</taxon>
        <taxon>Pseudomonadati</taxon>
        <taxon>Bacteroidota</taxon>
        <taxon>Flavobacteriia</taxon>
        <taxon>Flavobacteriales</taxon>
        <taxon>Weeksellaceae</taxon>
        <taxon>Chryseobacterium group</taxon>
        <taxon>Chryseobacterium</taxon>
    </lineage>
</organism>
<sequence>MKTFQITKEQISKIYACSNSGWLNEKLKEWWPEAFNTELQVGNWYKSKSNNIAFYQGEGVLTFGINELRGWIESPNWFNEFNITKHNCRPATKDEVRTALIAEAKRRGIKSGSCLKTPKNFGNGKFSDGLFLKRDSEFEFDWNDLRIRSATIEGSAAVIFKDGVWAEIIQEKEVTMEEISEKFGVPLLGLKIVNNSKS</sequence>
<name>A0A495SLE7_9FLAO</name>
<reference evidence="1 2" key="1">
    <citation type="submission" date="2018-10" db="EMBL/GenBank/DDBJ databases">
        <title>Genomic Encyclopedia of Archaeal and Bacterial Type Strains, Phase II (KMG-II): from individual species to whole genera.</title>
        <authorList>
            <person name="Goeker M."/>
        </authorList>
    </citation>
    <scope>NUCLEOTIDE SEQUENCE [LARGE SCALE GENOMIC DNA]</scope>
    <source>
        <strain evidence="1 2">DSM 14219</strain>
    </source>
</reference>
<evidence type="ECO:0000313" key="2">
    <source>
        <dbReference type="Proteomes" id="UP000272428"/>
    </source>
</evidence>
<evidence type="ECO:0000313" key="1">
    <source>
        <dbReference type="EMBL" id="RKT01058.1"/>
    </source>
</evidence>
<dbReference type="Proteomes" id="UP000272428">
    <property type="component" value="Unassembled WGS sequence"/>
</dbReference>
<gene>
    <name evidence="1" type="ORF">BCF58_0269</name>
</gene>
<dbReference type="OrthoDB" id="1495718at2"/>
<protein>
    <submittedName>
        <fullName evidence="1">Uncharacterized protein</fullName>
    </submittedName>
</protein>
<accession>A0A495SLE7</accession>
<proteinExistence type="predicted"/>
<keyword evidence="2" id="KW-1185">Reference proteome</keyword>
<comment type="caution">
    <text evidence="1">The sequence shown here is derived from an EMBL/GenBank/DDBJ whole genome shotgun (WGS) entry which is preliminary data.</text>
</comment>
<dbReference type="AlphaFoldDB" id="A0A495SLE7"/>
<dbReference type="EMBL" id="RBXB01000001">
    <property type="protein sequence ID" value="RKT01058.1"/>
    <property type="molecule type" value="Genomic_DNA"/>
</dbReference>